<dbReference type="EMBL" id="LCQD01000003">
    <property type="protein sequence ID" value="KKW13216.1"/>
    <property type="molecule type" value="Genomic_DNA"/>
</dbReference>
<dbReference type="Proteomes" id="UP000034588">
    <property type="component" value="Unassembled WGS sequence"/>
</dbReference>
<proteinExistence type="predicted"/>
<reference evidence="1 2" key="1">
    <citation type="journal article" date="2015" name="Nature">
        <title>rRNA introns, odd ribosomes, and small enigmatic genomes across a large radiation of phyla.</title>
        <authorList>
            <person name="Brown C.T."/>
            <person name="Hug L.A."/>
            <person name="Thomas B.C."/>
            <person name="Sharon I."/>
            <person name="Castelle C.J."/>
            <person name="Singh A."/>
            <person name="Wilkins M.J."/>
            <person name="Williams K.H."/>
            <person name="Banfield J.F."/>
        </authorList>
    </citation>
    <scope>NUCLEOTIDE SEQUENCE [LARGE SCALE GENOMIC DNA]</scope>
</reference>
<name>A0A0G1W387_9BACT</name>
<accession>A0A0G1W387</accession>
<protein>
    <submittedName>
        <fullName evidence="1">Uncharacterized protein</fullName>
    </submittedName>
</protein>
<organism evidence="1 2">
    <name type="scientific">Candidatus Gottesmanbacteria bacterium GW2011_GWB1_49_7</name>
    <dbReference type="NCBI Taxonomy" id="1618448"/>
    <lineage>
        <taxon>Bacteria</taxon>
        <taxon>Candidatus Gottesmaniibacteriota</taxon>
    </lineage>
</organism>
<comment type="caution">
    <text evidence="1">The sequence shown here is derived from an EMBL/GenBank/DDBJ whole genome shotgun (WGS) entry which is preliminary data.</text>
</comment>
<evidence type="ECO:0000313" key="1">
    <source>
        <dbReference type="EMBL" id="KKW13216.1"/>
    </source>
</evidence>
<gene>
    <name evidence="1" type="ORF">UY48_C0003G0038</name>
</gene>
<dbReference type="AlphaFoldDB" id="A0A0G1W387"/>
<evidence type="ECO:0000313" key="2">
    <source>
        <dbReference type="Proteomes" id="UP000034588"/>
    </source>
</evidence>
<sequence length="111" mass="12345">MNKERTVLGLGKNGKRLDGSQDTVVFWDDLKDIRDTTEFYEEITTPNWDIPTVYARLLTGEYVVGSGHSTKCGTVVSKAVFDRSLSRDLAEANAGAKHVANLVQRVRSNSR</sequence>